<name>A0A6A4HKD7_9AGAR</name>
<gene>
    <name evidence="1" type="ORF">BT96DRAFT_787133</name>
</gene>
<dbReference type="Proteomes" id="UP000799118">
    <property type="component" value="Unassembled WGS sequence"/>
</dbReference>
<protein>
    <submittedName>
        <fullName evidence="1">Uncharacterized protein</fullName>
    </submittedName>
</protein>
<dbReference type="AlphaFoldDB" id="A0A6A4HKD7"/>
<dbReference type="EMBL" id="ML769482">
    <property type="protein sequence ID" value="KAE9398483.1"/>
    <property type="molecule type" value="Genomic_DNA"/>
</dbReference>
<organism evidence="1 2">
    <name type="scientific">Gymnopus androsaceus JB14</name>
    <dbReference type="NCBI Taxonomy" id="1447944"/>
    <lineage>
        <taxon>Eukaryota</taxon>
        <taxon>Fungi</taxon>
        <taxon>Dikarya</taxon>
        <taxon>Basidiomycota</taxon>
        <taxon>Agaricomycotina</taxon>
        <taxon>Agaricomycetes</taxon>
        <taxon>Agaricomycetidae</taxon>
        <taxon>Agaricales</taxon>
        <taxon>Marasmiineae</taxon>
        <taxon>Omphalotaceae</taxon>
        <taxon>Gymnopus</taxon>
    </lineage>
</organism>
<accession>A0A6A4HKD7</accession>
<dbReference type="OrthoDB" id="3269398at2759"/>
<reference evidence="1" key="1">
    <citation type="journal article" date="2019" name="Environ. Microbiol.">
        <title>Fungal ecological strategies reflected in gene transcription - a case study of two litter decomposers.</title>
        <authorList>
            <person name="Barbi F."/>
            <person name="Kohler A."/>
            <person name="Barry K."/>
            <person name="Baskaran P."/>
            <person name="Daum C."/>
            <person name="Fauchery L."/>
            <person name="Ihrmark K."/>
            <person name="Kuo A."/>
            <person name="LaButti K."/>
            <person name="Lipzen A."/>
            <person name="Morin E."/>
            <person name="Grigoriev I.V."/>
            <person name="Henrissat B."/>
            <person name="Lindahl B."/>
            <person name="Martin F."/>
        </authorList>
    </citation>
    <scope>NUCLEOTIDE SEQUENCE</scope>
    <source>
        <strain evidence="1">JB14</strain>
    </source>
</reference>
<feature type="non-terminal residue" evidence="1">
    <location>
        <position position="76"/>
    </location>
</feature>
<evidence type="ECO:0000313" key="2">
    <source>
        <dbReference type="Proteomes" id="UP000799118"/>
    </source>
</evidence>
<evidence type="ECO:0000313" key="1">
    <source>
        <dbReference type="EMBL" id="KAE9398483.1"/>
    </source>
</evidence>
<proteinExistence type="predicted"/>
<sequence length="76" mass="8476">MLIDQEGFRSITPSFRFAGFSANTRSLDPTEKVLDGGAVQFIPISRQTFNFHYAPFDGQPVLRRISVSGTSRDHVS</sequence>
<keyword evidence="2" id="KW-1185">Reference proteome</keyword>